<organism evidence="2 3">
    <name type="scientific">Marinoscillum furvescens DSM 4134</name>
    <dbReference type="NCBI Taxonomy" id="1122208"/>
    <lineage>
        <taxon>Bacteria</taxon>
        <taxon>Pseudomonadati</taxon>
        <taxon>Bacteroidota</taxon>
        <taxon>Cytophagia</taxon>
        <taxon>Cytophagales</taxon>
        <taxon>Reichenbachiellaceae</taxon>
        <taxon>Marinoscillum</taxon>
    </lineage>
</organism>
<keyword evidence="1" id="KW-0732">Signal</keyword>
<accession>A0A3D9L165</accession>
<name>A0A3D9L165_MARFU</name>
<proteinExistence type="predicted"/>
<gene>
    <name evidence="2" type="ORF">C7460_11416</name>
</gene>
<evidence type="ECO:0008006" key="4">
    <source>
        <dbReference type="Google" id="ProtNLM"/>
    </source>
</evidence>
<feature type="chain" id="PRO_5017617917" description="DUF3575 domain-containing protein" evidence="1">
    <location>
        <begin position="21"/>
        <end position="183"/>
    </location>
</feature>
<dbReference type="Proteomes" id="UP000256779">
    <property type="component" value="Unassembled WGS sequence"/>
</dbReference>
<sequence>MVRILLIVLFLFSNYCCVSAQETIFEPGRLALYASLFGTTTLDDYGLGTELGIMTPGRSFTAFGFFAARPYRRVYTESQGNNLYYQFREERFTVGVGGEYLRGFGEGNKGLFVQANMGYTWGNRGGVFEHQQKGWVLWPRAGLFLKISRAGLMKMGYGYQDIKSDDVAPHRVFIALSGFAESE</sequence>
<reference evidence="2 3" key="1">
    <citation type="submission" date="2018-07" db="EMBL/GenBank/DDBJ databases">
        <title>Genomic Encyclopedia of Type Strains, Phase IV (KMG-IV): sequencing the most valuable type-strain genomes for metagenomic binning, comparative biology and taxonomic classification.</title>
        <authorList>
            <person name="Goeker M."/>
        </authorList>
    </citation>
    <scope>NUCLEOTIDE SEQUENCE [LARGE SCALE GENOMIC DNA]</scope>
    <source>
        <strain evidence="2 3">DSM 4134</strain>
    </source>
</reference>
<evidence type="ECO:0000256" key="1">
    <source>
        <dbReference type="SAM" id="SignalP"/>
    </source>
</evidence>
<feature type="signal peptide" evidence="1">
    <location>
        <begin position="1"/>
        <end position="20"/>
    </location>
</feature>
<dbReference type="RefSeq" id="WP_115868847.1">
    <property type="nucleotide sequence ID" value="NZ_QREG01000014.1"/>
</dbReference>
<dbReference type="EMBL" id="QREG01000014">
    <property type="protein sequence ID" value="RED96558.1"/>
    <property type="molecule type" value="Genomic_DNA"/>
</dbReference>
<evidence type="ECO:0000313" key="2">
    <source>
        <dbReference type="EMBL" id="RED96558.1"/>
    </source>
</evidence>
<keyword evidence="3" id="KW-1185">Reference proteome</keyword>
<comment type="caution">
    <text evidence="2">The sequence shown here is derived from an EMBL/GenBank/DDBJ whole genome shotgun (WGS) entry which is preliminary data.</text>
</comment>
<protein>
    <recommendedName>
        <fullName evidence="4">DUF3575 domain-containing protein</fullName>
    </recommendedName>
</protein>
<evidence type="ECO:0000313" key="3">
    <source>
        <dbReference type="Proteomes" id="UP000256779"/>
    </source>
</evidence>
<dbReference type="AlphaFoldDB" id="A0A3D9L165"/>